<protein>
    <submittedName>
        <fullName evidence="2">Uncharacterized protein</fullName>
    </submittedName>
</protein>
<evidence type="ECO:0000313" key="2">
    <source>
        <dbReference type="EMBL" id="KAK5287354.1"/>
    </source>
</evidence>
<evidence type="ECO:0000256" key="1">
    <source>
        <dbReference type="SAM" id="MobiDB-lite"/>
    </source>
</evidence>
<feature type="non-terminal residue" evidence="2">
    <location>
        <position position="1"/>
    </location>
</feature>
<dbReference type="EMBL" id="JAVRRA010000435">
    <property type="protein sequence ID" value="KAK5287354.1"/>
    <property type="molecule type" value="Genomic_DNA"/>
</dbReference>
<reference evidence="2 3" key="1">
    <citation type="submission" date="2023-08" db="EMBL/GenBank/DDBJ databases">
        <title>Black Yeasts Isolated from many extreme environments.</title>
        <authorList>
            <person name="Coleine C."/>
            <person name="Stajich J.E."/>
            <person name="Selbmann L."/>
        </authorList>
    </citation>
    <scope>NUCLEOTIDE SEQUENCE [LARGE SCALE GENOMIC DNA]</scope>
    <source>
        <strain evidence="2 3">CCFEE 536</strain>
    </source>
</reference>
<organism evidence="2 3">
    <name type="scientific">Cryomyces antarcticus</name>
    <dbReference type="NCBI Taxonomy" id="329879"/>
    <lineage>
        <taxon>Eukaryota</taxon>
        <taxon>Fungi</taxon>
        <taxon>Dikarya</taxon>
        <taxon>Ascomycota</taxon>
        <taxon>Pezizomycotina</taxon>
        <taxon>Dothideomycetes</taxon>
        <taxon>Dothideomycetes incertae sedis</taxon>
        <taxon>Cryomyces</taxon>
    </lineage>
</organism>
<feature type="compositionally biased region" description="Basic and acidic residues" evidence="1">
    <location>
        <begin position="85"/>
        <end position="94"/>
    </location>
</feature>
<feature type="compositionally biased region" description="Basic and acidic residues" evidence="1">
    <location>
        <begin position="114"/>
        <end position="134"/>
    </location>
</feature>
<accession>A0ABR0M6L7</accession>
<evidence type="ECO:0000313" key="3">
    <source>
        <dbReference type="Proteomes" id="UP001357485"/>
    </source>
</evidence>
<feature type="compositionally biased region" description="Pro residues" evidence="1">
    <location>
        <begin position="163"/>
        <end position="176"/>
    </location>
</feature>
<feature type="region of interest" description="Disordered" evidence="1">
    <location>
        <begin position="1"/>
        <end position="193"/>
    </location>
</feature>
<feature type="compositionally biased region" description="Polar residues" evidence="1">
    <location>
        <begin position="41"/>
        <end position="61"/>
    </location>
</feature>
<feature type="compositionally biased region" description="Basic and acidic residues" evidence="1">
    <location>
        <begin position="8"/>
        <end position="26"/>
    </location>
</feature>
<keyword evidence="3" id="KW-1185">Reference proteome</keyword>
<dbReference type="Proteomes" id="UP001357485">
    <property type="component" value="Unassembled WGS sequence"/>
</dbReference>
<comment type="caution">
    <text evidence="2">The sequence shown here is derived from an EMBL/GenBank/DDBJ whole genome shotgun (WGS) entry which is preliminary data.</text>
</comment>
<name>A0ABR0M6L7_9PEZI</name>
<proteinExistence type="predicted"/>
<gene>
    <name evidence="2" type="ORF">LTR16_003790</name>
</gene>
<sequence>KLRAAAPDARDTRERRRRARLQDKHQVRVASGQKMPEILSVSPSESGRLSPQSDDSSQTVVPSIEEVIEITTDDLPTRPASRSQPLRDGDDVADRALSMLQDLRGGAPDPNGVTRDDSIRVKRRRESSDAERRARRERRRNVPSGAIAEEPPSPARKRESQASPPPPTTVVSPPSPVASENGATSPPLATPPG</sequence>